<dbReference type="AlphaFoldDB" id="A0A1V0TLH9"/>
<accession>A0A1V0TLH9</accession>
<evidence type="ECO:0000259" key="3">
    <source>
        <dbReference type="Pfam" id="PF00501"/>
    </source>
</evidence>
<dbReference type="GO" id="GO:0070566">
    <property type="term" value="F:adenylyltransferase activity"/>
    <property type="evidence" value="ECO:0007669"/>
    <property type="project" value="TreeGrafter"/>
</dbReference>
<feature type="region of interest" description="Disordered" evidence="2">
    <location>
        <begin position="1"/>
        <end position="24"/>
    </location>
</feature>
<dbReference type="InterPro" id="IPR000873">
    <property type="entry name" value="AMP-dep_synth/lig_dom"/>
</dbReference>
<dbReference type="GO" id="GO:0005886">
    <property type="term" value="C:plasma membrane"/>
    <property type="evidence" value="ECO:0007669"/>
    <property type="project" value="TreeGrafter"/>
</dbReference>
<gene>
    <name evidence="4" type="ORF">B1H19_06040</name>
</gene>
<dbReference type="Gene3D" id="3.30.300.30">
    <property type="match status" value="1"/>
</dbReference>
<dbReference type="STRING" id="553510.B1H19_06040"/>
<dbReference type="SUPFAM" id="SSF56801">
    <property type="entry name" value="Acetyl-CoA synthetase-like"/>
    <property type="match status" value="1"/>
</dbReference>
<protein>
    <recommendedName>
        <fullName evidence="3">AMP-dependent synthetase/ligase domain-containing protein</fullName>
    </recommendedName>
</protein>
<reference evidence="4 5" key="1">
    <citation type="submission" date="2017-04" db="EMBL/GenBank/DDBJ databases">
        <title>Complete Genome Sequence of Streptomyces gilvosporeus F607, a Capable Producer of Natamycin.</title>
        <authorList>
            <person name="Zong G."/>
            <person name="Zhong C."/>
            <person name="Fu J."/>
            <person name="Qin R."/>
            <person name="Cao G."/>
        </authorList>
    </citation>
    <scope>NUCLEOTIDE SEQUENCE [LARGE SCALE GENOMIC DNA]</scope>
    <source>
        <strain evidence="4 5">F607</strain>
    </source>
</reference>
<dbReference type="InterPro" id="IPR045851">
    <property type="entry name" value="AMP-bd_C_sf"/>
</dbReference>
<comment type="similarity">
    <text evidence="1">Belongs to the ATP-dependent AMP-binding enzyme family.</text>
</comment>
<dbReference type="PROSITE" id="PS00455">
    <property type="entry name" value="AMP_BINDING"/>
    <property type="match status" value="1"/>
</dbReference>
<dbReference type="EMBL" id="CP020569">
    <property type="protein sequence ID" value="ARF53796.1"/>
    <property type="molecule type" value="Genomic_DNA"/>
</dbReference>
<dbReference type="GO" id="GO:0006633">
    <property type="term" value="P:fatty acid biosynthetic process"/>
    <property type="evidence" value="ECO:0007669"/>
    <property type="project" value="TreeGrafter"/>
</dbReference>
<dbReference type="Pfam" id="PF00501">
    <property type="entry name" value="AMP-binding"/>
    <property type="match status" value="1"/>
</dbReference>
<evidence type="ECO:0000313" key="5">
    <source>
        <dbReference type="Proteomes" id="UP000192726"/>
    </source>
</evidence>
<evidence type="ECO:0000256" key="2">
    <source>
        <dbReference type="SAM" id="MobiDB-lite"/>
    </source>
</evidence>
<keyword evidence="5" id="KW-1185">Reference proteome</keyword>
<evidence type="ECO:0000313" key="4">
    <source>
        <dbReference type="EMBL" id="ARF53796.1"/>
    </source>
</evidence>
<dbReference type="PANTHER" id="PTHR22754:SF32">
    <property type="entry name" value="DISCO-INTERACTING PROTEIN 2"/>
    <property type="match status" value="1"/>
</dbReference>
<proteinExistence type="inferred from homology"/>
<evidence type="ECO:0000256" key="1">
    <source>
        <dbReference type="ARBA" id="ARBA00006432"/>
    </source>
</evidence>
<dbReference type="Proteomes" id="UP000192726">
    <property type="component" value="Chromosome"/>
</dbReference>
<dbReference type="KEGG" id="sgv:B1H19_06040"/>
<dbReference type="PANTHER" id="PTHR22754">
    <property type="entry name" value="DISCO-INTERACTING PROTEIN 2 DIP2 -RELATED"/>
    <property type="match status" value="1"/>
</dbReference>
<name>A0A1V0TLH9_9ACTN</name>
<dbReference type="InterPro" id="IPR020845">
    <property type="entry name" value="AMP-binding_CS"/>
</dbReference>
<dbReference type="Gene3D" id="3.40.50.12780">
    <property type="entry name" value="N-terminal domain of ligase-like"/>
    <property type="match status" value="1"/>
</dbReference>
<feature type="domain" description="AMP-dependent synthetase/ligase" evidence="3">
    <location>
        <begin position="54"/>
        <end position="410"/>
    </location>
</feature>
<sequence length="570" mass="58967">MRGPSVPGVGRDRGPDMTRGPGMTPHTLTGLLESAASSAGTVRFLGLPSGPPVRQMPFADLWRRAEAAAARFRDLGAGPGEPVGLLMEAAPNCLSTLLGAWRAGLTAVSLPRPGRGVTAAEHRSALADICRRMEIDVLAVPGASLGLVSGLAGRVVDVASCADHGRRWEATGAGGLVQFSSGSTGTVKGVRLASEAIGANVLALLDRLGGAAEGMVCCSWCPLSHDMGLVAATLATLAGMGQPCAARELTLMPPHWFLRSWLPACADRSATVTWTPDFALELAARSMGAGGGPGGDLRALRAVVVGAEPVRGESLRRFAAAMAPYGFDATALCPGYGMAEASVAVSLVAPHQHWTSVQVEPAALGELRWEPVRNGIELVSCGPPVAGVQARVAGEVGRIELRGDCLMTGYAGDVEPVWADGWLVTDDLAAVRDGELYLVGRADDVILTLGRTLYPADLEATVSGVLALGTGHCAAVADGAGGYVFIAERRRNTAASNGSWAEACRLARRGLVERHGVGPSAGIVVASGALPRTSSGKLRRQRLHELYVQGLLPVETAVRFGPSRDEGMRG</sequence>
<dbReference type="InterPro" id="IPR042099">
    <property type="entry name" value="ANL_N_sf"/>
</dbReference>
<organism evidence="4 5">
    <name type="scientific">Streptomyces gilvosporeus</name>
    <dbReference type="NCBI Taxonomy" id="553510"/>
    <lineage>
        <taxon>Bacteria</taxon>
        <taxon>Bacillati</taxon>
        <taxon>Actinomycetota</taxon>
        <taxon>Actinomycetes</taxon>
        <taxon>Kitasatosporales</taxon>
        <taxon>Streptomycetaceae</taxon>
        <taxon>Streptomyces</taxon>
    </lineage>
</organism>